<dbReference type="PANTHER" id="PTHR31102">
    <property type="match status" value="1"/>
</dbReference>
<evidence type="ECO:0000259" key="6">
    <source>
        <dbReference type="Pfam" id="PF00999"/>
    </source>
</evidence>
<feature type="domain" description="Cation/H+ exchanger transmembrane" evidence="6">
    <location>
        <begin position="13"/>
        <end position="377"/>
    </location>
</feature>
<dbReference type="InterPro" id="IPR051843">
    <property type="entry name" value="CPA1_transporter"/>
</dbReference>
<name>A0ABT1EH73_9FIRM</name>
<keyword evidence="2 5" id="KW-0812">Transmembrane</keyword>
<feature type="transmembrane region" description="Helical" evidence="5">
    <location>
        <begin position="301"/>
        <end position="322"/>
    </location>
</feature>
<evidence type="ECO:0000313" key="8">
    <source>
        <dbReference type="Proteomes" id="UP001523565"/>
    </source>
</evidence>
<keyword evidence="4 5" id="KW-0472">Membrane</keyword>
<accession>A0ABT1EH73</accession>
<dbReference type="Gene3D" id="1.20.1530.20">
    <property type="match status" value="1"/>
</dbReference>
<feature type="transmembrane region" description="Helical" evidence="5">
    <location>
        <begin position="150"/>
        <end position="172"/>
    </location>
</feature>
<comment type="caution">
    <text evidence="7">The sequence shown here is derived from an EMBL/GenBank/DDBJ whole genome shotgun (WGS) entry which is preliminary data.</text>
</comment>
<evidence type="ECO:0000313" key="7">
    <source>
        <dbReference type="EMBL" id="MCP1109849.1"/>
    </source>
</evidence>
<evidence type="ECO:0000256" key="2">
    <source>
        <dbReference type="ARBA" id="ARBA00022692"/>
    </source>
</evidence>
<feature type="transmembrane region" description="Helical" evidence="5">
    <location>
        <begin position="184"/>
        <end position="207"/>
    </location>
</feature>
<dbReference type="Proteomes" id="UP001523565">
    <property type="component" value="Unassembled WGS sequence"/>
</dbReference>
<feature type="transmembrane region" description="Helical" evidence="5">
    <location>
        <begin position="26"/>
        <end position="45"/>
    </location>
</feature>
<dbReference type="Pfam" id="PF00999">
    <property type="entry name" value="Na_H_Exchanger"/>
    <property type="match status" value="1"/>
</dbReference>
<feature type="transmembrane region" description="Helical" evidence="5">
    <location>
        <begin position="360"/>
        <end position="385"/>
    </location>
</feature>
<dbReference type="InterPro" id="IPR038770">
    <property type="entry name" value="Na+/solute_symporter_sf"/>
</dbReference>
<reference evidence="7 8" key="1">
    <citation type="journal article" date="2022" name="Genome Biol. Evol.">
        <title>Host diet, physiology and behaviors set the stage for Lachnospiraceae cladogenesis.</title>
        <authorList>
            <person name="Vera-Ponce De Leon A."/>
            <person name="Schneider M."/>
            <person name="Jahnes B.C."/>
            <person name="Sadowski V."/>
            <person name="Camuy-Velez L.A."/>
            <person name="Duan J."/>
            <person name="Sabree Z.L."/>
        </authorList>
    </citation>
    <scope>NUCLEOTIDE SEQUENCE [LARGE SCALE GENOMIC DNA]</scope>
    <source>
        <strain evidence="7 8">PAL227</strain>
    </source>
</reference>
<feature type="transmembrane region" description="Helical" evidence="5">
    <location>
        <begin position="84"/>
        <end position="105"/>
    </location>
</feature>
<feature type="transmembrane region" description="Helical" evidence="5">
    <location>
        <begin position="242"/>
        <end position="261"/>
    </location>
</feature>
<protein>
    <submittedName>
        <fullName evidence="7">Cation:proton antiporter</fullName>
    </submittedName>
</protein>
<keyword evidence="8" id="KW-1185">Reference proteome</keyword>
<organism evidence="7 8">
    <name type="scientific">Ohessyouella blattaphilus</name>
    <dbReference type="NCBI Taxonomy" id="2949333"/>
    <lineage>
        <taxon>Bacteria</taxon>
        <taxon>Bacillati</taxon>
        <taxon>Bacillota</taxon>
        <taxon>Clostridia</taxon>
        <taxon>Lachnospirales</taxon>
        <taxon>Lachnospiraceae</taxon>
        <taxon>Ohessyouella</taxon>
    </lineage>
</organism>
<dbReference type="RefSeq" id="WP_262068730.1">
    <property type="nucleotide sequence ID" value="NZ_JAMXOC010000006.1"/>
</dbReference>
<proteinExistence type="predicted"/>
<feature type="transmembrane region" description="Helical" evidence="5">
    <location>
        <begin position="111"/>
        <end position="130"/>
    </location>
</feature>
<evidence type="ECO:0000256" key="4">
    <source>
        <dbReference type="ARBA" id="ARBA00023136"/>
    </source>
</evidence>
<evidence type="ECO:0000256" key="3">
    <source>
        <dbReference type="ARBA" id="ARBA00022989"/>
    </source>
</evidence>
<feature type="transmembrane region" description="Helical" evidence="5">
    <location>
        <begin position="219"/>
        <end position="236"/>
    </location>
</feature>
<evidence type="ECO:0000256" key="5">
    <source>
        <dbReference type="SAM" id="Phobius"/>
    </source>
</evidence>
<feature type="transmembrane region" description="Helical" evidence="5">
    <location>
        <begin position="273"/>
        <end position="295"/>
    </location>
</feature>
<gene>
    <name evidence="7" type="ORF">NK118_06230</name>
</gene>
<sequence>MLTSLAFIFLLGMLLGSIFTKLRLPSLLGMLLTGIILGPYVLNLIDESILGISTDLRQLALVIILTRAGLSLDLKELKKVGRSAILMCFVPASFEIVATIILAPILLNISVLSAAIMGSVIAAVSPAVVVPRMLKLMEKGYGTDKGIPQLIMAGASVDDVFVIVLFTSFTSLANGGKISYLRFAGIPLSIMLGIVVGGVVGIAFGLFFKKVHIRDSAKVILLLSASFLLVALEKALSETIPFSGLLAVMAVGVVTLHYNPVLAERLSAKYSRLWVAAEILLFVLVGATVDLRFAVAAGGKTVLLLLVVLCVRMLGVFCCLLGTKLSWRERAFCMIAYIPKATVQAAIGGIPLAMGLPCGQIVLTVAVLSILITAPLGALGVDVTYKSFLKKSRKAAKPL</sequence>
<keyword evidence="3 5" id="KW-1133">Transmembrane helix</keyword>
<dbReference type="EMBL" id="JAMZFV010000006">
    <property type="protein sequence ID" value="MCP1109849.1"/>
    <property type="molecule type" value="Genomic_DNA"/>
</dbReference>
<comment type="subcellular location">
    <subcellularLocation>
        <location evidence="1">Membrane</location>
        <topology evidence="1">Multi-pass membrane protein</topology>
    </subcellularLocation>
</comment>
<dbReference type="InterPro" id="IPR006153">
    <property type="entry name" value="Cation/H_exchanger_TM"/>
</dbReference>
<evidence type="ECO:0000256" key="1">
    <source>
        <dbReference type="ARBA" id="ARBA00004141"/>
    </source>
</evidence>
<feature type="transmembrane region" description="Helical" evidence="5">
    <location>
        <begin position="334"/>
        <end position="354"/>
    </location>
</feature>
<dbReference type="PANTHER" id="PTHR31102:SF1">
    <property type="entry name" value="CATION_H+ EXCHANGER DOMAIN-CONTAINING PROTEIN"/>
    <property type="match status" value="1"/>
</dbReference>